<evidence type="ECO:0000313" key="15">
    <source>
        <dbReference type="Proteomes" id="UP001161405"/>
    </source>
</evidence>
<keyword evidence="4 11" id="KW-0813">Transport</keyword>
<dbReference type="Gene3D" id="1.20.58.370">
    <property type="entry name" value="MalF N-terminal region-like"/>
    <property type="match status" value="1"/>
</dbReference>
<dbReference type="Gene3D" id="1.10.3720.10">
    <property type="entry name" value="MetI-like"/>
    <property type="match status" value="1"/>
</dbReference>
<organism evidence="14 15">
    <name type="scientific">Maritalea porphyrae</name>
    <dbReference type="NCBI Taxonomy" id="880732"/>
    <lineage>
        <taxon>Bacteria</taxon>
        <taxon>Pseudomonadati</taxon>
        <taxon>Pseudomonadota</taxon>
        <taxon>Alphaproteobacteria</taxon>
        <taxon>Hyphomicrobiales</taxon>
        <taxon>Devosiaceae</taxon>
        <taxon>Maritalea</taxon>
    </lineage>
</organism>
<evidence type="ECO:0000256" key="3">
    <source>
        <dbReference type="ARBA" id="ARBA00009047"/>
    </source>
</evidence>
<dbReference type="InterPro" id="IPR035277">
    <property type="entry name" value="MalF_N"/>
</dbReference>
<keyword evidence="9 11" id="KW-1133">Transmembrane helix</keyword>
<evidence type="ECO:0000256" key="6">
    <source>
        <dbReference type="ARBA" id="ARBA00022519"/>
    </source>
</evidence>
<keyword evidence="10 11" id="KW-0472">Membrane</keyword>
<evidence type="ECO:0000256" key="10">
    <source>
        <dbReference type="ARBA" id="ARBA00023136"/>
    </source>
</evidence>
<reference evidence="14" key="2">
    <citation type="submission" date="2023-01" db="EMBL/GenBank/DDBJ databases">
        <title>Draft genome sequence of Maritalea porphyrae strain NBRC 107169.</title>
        <authorList>
            <person name="Sun Q."/>
            <person name="Mori K."/>
        </authorList>
    </citation>
    <scope>NUCLEOTIDE SEQUENCE</scope>
    <source>
        <strain evidence="14">NBRC 107169</strain>
    </source>
</reference>
<name>A0ABQ5UPJ9_9HYPH</name>
<dbReference type="Pfam" id="PF00528">
    <property type="entry name" value="BPD_transp_1"/>
    <property type="match status" value="1"/>
</dbReference>
<feature type="transmembrane region" description="Helical" evidence="11">
    <location>
        <begin position="489"/>
        <end position="511"/>
    </location>
</feature>
<dbReference type="CDD" id="cd06261">
    <property type="entry name" value="TM_PBP2"/>
    <property type="match status" value="1"/>
</dbReference>
<feature type="transmembrane region" description="Helical" evidence="11">
    <location>
        <begin position="57"/>
        <end position="76"/>
    </location>
</feature>
<evidence type="ECO:0000256" key="7">
    <source>
        <dbReference type="ARBA" id="ARBA00022597"/>
    </source>
</evidence>
<comment type="subcellular location">
    <subcellularLocation>
        <location evidence="2 12">Cell inner membrane</location>
        <topology evidence="2 12">Multi-pass membrane protein</topology>
    </subcellularLocation>
    <subcellularLocation>
        <location evidence="11">Cell membrane</location>
        <topology evidence="11">Multi-pass membrane protein</topology>
    </subcellularLocation>
</comment>
<evidence type="ECO:0000256" key="4">
    <source>
        <dbReference type="ARBA" id="ARBA00022448"/>
    </source>
</evidence>
<evidence type="ECO:0000256" key="8">
    <source>
        <dbReference type="ARBA" id="ARBA00022692"/>
    </source>
</evidence>
<evidence type="ECO:0000313" key="14">
    <source>
        <dbReference type="EMBL" id="GLQ15877.1"/>
    </source>
</evidence>
<dbReference type="SUPFAM" id="SSF161098">
    <property type="entry name" value="MetI-like"/>
    <property type="match status" value="1"/>
</dbReference>
<proteinExistence type="inferred from homology"/>
<gene>
    <name evidence="14" type="primary">malF_1</name>
    <name evidence="14" type="ORF">GCM10007879_01260</name>
</gene>
<evidence type="ECO:0000256" key="11">
    <source>
        <dbReference type="RuleBase" id="RU363032"/>
    </source>
</evidence>
<comment type="similarity">
    <text evidence="3 12">Belongs to the binding-protein-dependent transport system permease family. MalFG subfamily.</text>
</comment>
<dbReference type="SUPFAM" id="SSF160964">
    <property type="entry name" value="MalF N-terminal region-like"/>
    <property type="match status" value="1"/>
</dbReference>
<feature type="transmembrane region" description="Helical" evidence="11">
    <location>
        <begin position="83"/>
        <end position="101"/>
    </location>
</feature>
<evidence type="ECO:0000256" key="9">
    <source>
        <dbReference type="ARBA" id="ARBA00022989"/>
    </source>
</evidence>
<feature type="transmembrane region" description="Helical" evidence="11">
    <location>
        <begin position="30"/>
        <end position="51"/>
    </location>
</feature>
<keyword evidence="15" id="KW-1185">Reference proteome</keyword>
<dbReference type="NCBIfam" id="NF008232">
    <property type="entry name" value="PRK10999.1"/>
    <property type="match status" value="1"/>
</dbReference>
<sequence>MSVMTEDRDPQSNLTENSMVRDVYEAVKPFFRIASLTAIALAFLYVIWGLYLAGEPIFAVVAFAIGISIVILFGWARFYTWRFVFPGVAAIAVFIVLPVLYTSGIGFTNYSASNILPFERVQQIHLDKMVKAPDSGRPFALTSDSRLFFPEDDGRPALITVPIEKATDGRLLAAPHKGQAPDTLKVKAVLQNRAALQQLVVELPDGGELTMDGLREFASSAPFYTLEEEGVLLGADGTKLVPNHDKGFYQNDAGELVTPGWPVGVGWANFTKVLFADGIRQPMLEIFIWTCAFAFLSMIFTSGVGTMLAVILEWEHLAHKGIYKLFLILPYAVPAFISILVFRGLFNQNFGEINLILGGLFGLEPDWFTNPTLTRTMLLLVNTWLGFPYWMLISAGFLQSVPRDHFKAAALENSGPIRNFFAITLPQIMPPMVPLLIANFAFNFNNIVLVLLLTRGGPDIPGTIIPAGSTDLLGSFTFRIAFQNSGQDFGLAGAISTLIFIITGIIAYVNYRAMQKLAAKRSARS</sequence>
<keyword evidence="7 12" id="KW-0762">Sugar transport</keyword>
<evidence type="ECO:0000256" key="1">
    <source>
        <dbReference type="ARBA" id="ARBA00002264"/>
    </source>
</evidence>
<evidence type="ECO:0000256" key="2">
    <source>
        <dbReference type="ARBA" id="ARBA00004429"/>
    </source>
</evidence>
<feature type="transmembrane region" description="Helical" evidence="11">
    <location>
        <begin position="377"/>
        <end position="398"/>
    </location>
</feature>
<accession>A0ABQ5UPJ9</accession>
<dbReference type="Gene3D" id="2.40.430.10">
    <property type="entry name" value="D-maltodextrin-binding protein, MBP"/>
    <property type="match status" value="1"/>
</dbReference>
<evidence type="ECO:0000259" key="13">
    <source>
        <dbReference type="PROSITE" id="PS50928"/>
    </source>
</evidence>
<dbReference type="PANTHER" id="PTHR47314">
    <property type="entry name" value="MALTOSE/MALTODEXTRIN TRANSPORT SYSTEM PERMEASE PROTEIN MALF"/>
    <property type="match status" value="1"/>
</dbReference>
<feature type="transmembrane region" description="Helical" evidence="11">
    <location>
        <begin position="322"/>
        <end position="342"/>
    </location>
</feature>
<reference evidence="14" key="1">
    <citation type="journal article" date="2014" name="Int. J. Syst. Evol. Microbiol.">
        <title>Complete genome of a new Firmicutes species belonging to the dominant human colonic microbiota ('Ruminococcus bicirculans') reveals two chromosomes and a selective capacity to utilize plant glucans.</title>
        <authorList>
            <consortium name="NISC Comparative Sequencing Program"/>
            <person name="Wegmann U."/>
            <person name="Louis P."/>
            <person name="Goesmann A."/>
            <person name="Henrissat B."/>
            <person name="Duncan S.H."/>
            <person name="Flint H.J."/>
        </authorList>
    </citation>
    <scope>NUCLEOTIDE SEQUENCE</scope>
    <source>
        <strain evidence="14">NBRC 107169</strain>
    </source>
</reference>
<comment type="caution">
    <text evidence="14">The sequence shown here is derived from an EMBL/GenBank/DDBJ whole genome shotgun (WGS) entry which is preliminary data.</text>
</comment>
<protein>
    <recommendedName>
        <fullName evidence="12">Maltose/maltodextrin transport system permease protein</fullName>
    </recommendedName>
</protein>
<dbReference type="RefSeq" id="WP_284360986.1">
    <property type="nucleotide sequence ID" value="NZ_BSNI01000001.1"/>
</dbReference>
<dbReference type="Pfam" id="PF14785">
    <property type="entry name" value="MalF_P2"/>
    <property type="match status" value="1"/>
</dbReference>
<comment type="function">
    <text evidence="1 12">Part of the ABC transporter complex MalEFGK involved in maltose/maltodextrin import. Probably responsible for the translocation of the substrate across the membrane.</text>
</comment>
<feature type="transmembrane region" description="Helical" evidence="11">
    <location>
        <begin position="419"/>
        <end position="442"/>
    </location>
</feature>
<dbReference type="PANTHER" id="PTHR47314:SF1">
    <property type="entry name" value="MALTOSE_MALTODEXTRIN TRANSPORT SYSTEM PERMEASE PROTEIN MALF"/>
    <property type="match status" value="1"/>
</dbReference>
<feature type="transmembrane region" description="Helical" evidence="11">
    <location>
        <begin position="286"/>
        <end position="310"/>
    </location>
</feature>
<keyword evidence="8 11" id="KW-0812">Transmembrane</keyword>
<evidence type="ECO:0000256" key="5">
    <source>
        <dbReference type="ARBA" id="ARBA00022475"/>
    </source>
</evidence>
<keyword evidence="6 12" id="KW-0997">Cell inner membrane</keyword>
<dbReference type="EMBL" id="BSNI01000001">
    <property type="protein sequence ID" value="GLQ15877.1"/>
    <property type="molecule type" value="Genomic_DNA"/>
</dbReference>
<dbReference type="InterPro" id="IPR029345">
    <property type="entry name" value="MalF_P2"/>
</dbReference>
<dbReference type="Proteomes" id="UP001161405">
    <property type="component" value="Unassembled WGS sequence"/>
</dbReference>
<keyword evidence="5" id="KW-1003">Cell membrane</keyword>
<dbReference type="InterPro" id="IPR035906">
    <property type="entry name" value="MetI-like_sf"/>
</dbReference>
<evidence type="ECO:0000256" key="12">
    <source>
        <dbReference type="RuleBase" id="RU367050"/>
    </source>
</evidence>
<feature type="domain" description="ABC transmembrane type-1" evidence="13">
    <location>
        <begin position="287"/>
        <end position="510"/>
    </location>
</feature>
<dbReference type="PROSITE" id="PS50928">
    <property type="entry name" value="ABC_TM1"/>
    <property type="match status" value="1"/>
</dbReference>
<dbReference type="InterPro" id="IPR000515">
    <property type="entry name" value="MetI-like"/>
</dbReference>
<dbReference type="InterPro" id="IPR047103">
    <property type="entry name" value="MalF_P2_sf"/>
</dbReference>
<dbReference type="Gene3D" id="3.10.650.10">
    <property type="entry name" value="MalF N-terminal region-like"/>
    <property type="match status" value="1"/>
</dbReference>
<comment type="subunit">
    <text evidence="12">The complex is composed of two ATP-binding proteins (MalK), two transmembrane proteins (MalG and MalF) and a solute-binding protein (MalE).</text>
</comment>